<protein>
    <submittedName>
        <fullName evidence="1">MalM family protein</fullName>
    </submittedName>
</protein>
<comment type="caution">
    <text evidence="1">The sequence shown here is derived from an EMBL/GenBank/DDBJ whole genome shotgun (WGS) entry which is preliminary data.</text>
</comment>
<dbReference type="EMBL" id="JAUEOZ010000002">
    <property type="protein sequence ID" value="MDN2482523.1"/>
    <property type="molecule type" value="Genomic_DNA"/>
</dbReference>
<evidence type="ECO:0000313" key="2">
    <source>
        <dbReference type="Proteomes" id="UP001169719"/>
    </source>
</evidence>
<sequence length="272" mass="29712">MQIKTLILSGVLGLAVVGCESTAVVEQVSQTNIAASSYLELNSTSVKLRSSTSVAINERSQLLKNSEVNSYVAVFDVPADRGEVEFKVTSFITDSVFVPTVLVVDQDGDVIDRVESSEFRYEKPQLLLGNRLVSDFSVFPPRSAETLRVVIFTEEETLNDKTEVIHPARLDAEGRGNYIGGIENPLIPHARTGLISIDVEGTGYYASLPEETKTTDYVPAEVKEETTSYYIRSITEAVESENIPKALALLEEAKSLNVEGAQEAFVKAVNSK</sequence>
<dbReference type="InterPro" id="IPR010794">
    <property type="entry name" value="MalM"/>
</dbReference>
<dbReference type="RefSeq" id="WP_289962599.1">
    <property type="nucleotide sequence ID" value="NZ_JAUEOZ010000002.1"/>
</dbReference>
<dbReference type="PROSITE" id="PS51257">
    <property type="entry name" value="PROKAR_LIPOPROTEIN"/>
    <property type="match status" value="1"/>
</dbReference>
<dbReference type="Proteomes" id="UP001169719">
    <property type="component" value="Unassembled WGS sequence"/>
</dbReference>
<proteinExistence type="predicted"/>
<gene>
    <name evidence="1" type="ORF">QWJ08_14380</name>
</gene>
<dbReference type="Pfam" id="PF07148">
    <property type="entry name" value="MalM"/>
    <property type="match status" value="1"/>
</dbReference>
<organism evidence="1 2">
    <name type="scientific">Vibrio agarivorans</name>
    <dbReference type="NCBI Taxonomy" id="153622"/>
    <lineage>
        <taxon>Bacteria</taxon>
        <taxon>Pseudomonadati</taxon>
        <taxon>Pseudomonadota</taxon>
        <taxon>Gammaproteobacteria</taxon>
        <taxon>Vibrionales</taxon>
        <taxon>Vibrionaceae</taxon>
        <taxon>Vibrio</taxon>
    </lineage>
</organism>
<keyword evidence="2" id="KW-1185">Reference proteome</keyword>
<evidence type="ECO:0000313" key="1">
    <source>
        <dbReference type="EMBL" id="MDN2482523.1"/>
    </source>
</evidence>
<name>A0ABT7Y3E9_9VIBR</name>
<accession>A0ABT7Y3E9</accession>
<reference evidence="1" key="1">
    <citation type="submission" date="2024-05" db="EMBL/GenBank/DDBJ databases">
        <title>Genome Sequences of Four Agar- Degrading Marine Bacteria.</title>
        <authorList>
            <person name="Phillips E.K."/>
            <person name="Shaffer J.C."/>
            <person name="Henson M.W."/>
            <person name="Temperton B."/>
            <person name="Thrash C.J."/>
            <person name="Martin M.O."/>
        </authorList>
    </citation>
    <scope>NUCLEOTIDE SEQUENCE</scope>
    <source>
        <strain evidence="1">EKP203</strain>
    </source>
</reference>